<name>A0A4P9XXZ8_9FUNG</name>
<sequence length="333" mass="36402">MSAELPIGKFTRNELIELASHLGLSTTGRKAVIEERIQKYLLHAPDQHEAQKAVEAAIARSPGTGRRMRNVTRTLSTESTASTATTTDEPVTPTKSEVPKEFQSAGRSPHQTRRTRVLSESELQQDENSDDSSPLRTRVQPALLHATAQAKRKVTCTAACVLPQLRRHFSSTRAVVRALVAAELLVLMVTTIRWASASTGPVTFYLTQTTHEWHAPVPDLSLFLRGDTFWYPLVGWLLGFVLLPTLPALVVHIGGEQTATGGLVRATDQGSEVSMITWSLARLALVYVLRGLSANVLTHWSYLVYAHLPQELLVVTGAIGVAFAFVELLAARG</sequence>
<dbReference type="InterPro" id="IPR038872">
    <property type="entry name" value="Put_GTT3"/>
</dbReference>
<reference evidence="5" key="1">
    <citation type="journal article" date="2018" name="Nat. Microbiol.">
        <title>Leveraging single-cell genomics to expand the fungal tree of life.</title>
        <authorList>
            <person name="Ahrendt S.R."/>
            <person name="Quandt C.A."/>
            <person name="Ciobanu D."/>
            <person name="Clum A."/>
            <person name="Salamov A."/>
            <person name="Andreopoulos B."/>
            <person name="Cheng J.F."/>
            <person name="Woyke T."/>
            <person name="Pelin A."/>
            <person name="Henrissat B."/>
            <person name="Reynolds N.K."/>
            <person name="Benny G.L."/>
            <person name="Smith M.E."/>
            <person name="James T.Y."/>
            <person name="Grigoriev I.V."/>
        </authorList>
    </citation>
    <scope>NUCLEOTIDE SEQUENCE [LARGE SCALE GENOMIC DNA]</scope>
    <source>
        <strain evidence="5">RSA 1356</strain>
    </source>
</reference>
<feature type="transmembrane region" description="Helical" evidence="2">
    <location>
        <begin position="229"/>
        <end position="253"/>
    </location>
</feature>
<feature type="domain" description="SAP" evidence="3">
    <location>
        <begin position="7"/>
        <end position="41"/>
    </location>
</feature>
<dbReference type="SMART" id="SM00513">
    <property type="entry name" value="SAP"/>
    <property type="match status" value="1"/>
</dbReference>
<keyword evidence="5" id="KW-1185">Reference proteome</keyword>
<dbReference type="Proteomes" id="UP000271241">
    <property type="component" value="Unassembled WGS sequence"/>
</dbReference>
<dbReference type="OrthoDB" id="5587234at2759"/>
<feature type="transmembrane region" description="Helical" evidence="2">
    <location>
        <begin position="273"/>
        <end position="292"/>
    </location>
</feature>
<dbReference type="PANTHER" id="PTHR41807:SF1">
    <property type="entry name" value="GLUTATHIONE TRANSFERASE 3"/>
    <property type="match status" value="1"/>
</dbReference>
<evidence type="ECO:0000313" key="4">
    <source>
        <dbReference type="EMBL" id="RKP10300.1"/>
    </source>
</evidence>
<feature type="transmembrane region" description="Helical" evidence="2">
    <location>
        <begin position="312"/>
        <end position="331"/>
    </location>
</feature>
<gene>
    <name evidence="4" type="ORF">THASP1DRAFT_21991</name>
</gene>
<dbReference type="EMBL" id="KZ992460">
    <property type="protein sequence ID" value="RKP10300.1"/>
    <property type="molecule type" value="Genomic_DNA"/>
</dbReference>
<accession>A0A4P9XXZ8</accession>
<dbReference type="Pfam" id="PF02037">
    <property type="entry name" value="SAP"/>
    <property type="match status" value="1"/>
</dbReference>
<protein>
    <recommendedName>
        <fullName evidence="3">SAP domain-containing protein</fullName>
    </recommendedName>
</protein>
<keyword evidence="2" id="KW-0812">Transmembrane</keyword>
<dbReference type="AlphaFoldDB" id="A0A4P9XXZ8"/>
<organism evidence="4 5">
    <name type="scientific">Thamnocephalis sphaerospora</name>
    <dbReference type="NCBI Taxonomy" id="78915"/>
    <lineage>
        <taxon>Eukaryota</taxon>
        <taxon>Fungi</taxon>
        <taxon>Fungi incertae sedis</taxon>
        <taxon>Zoopagomycota</taxon>
        <taxon>Zoopagomycotina</taxon>
        <taxon>Zoopagomycetes</taxon>
        <taxon>Zoopagales</taxon>
        <taxon>Sigmoideomycetaceae</taxon>
        <taxon>Thamnocephalis</taxon>
    </lineage>
</organism>
<proteinExistence type="predicted"/>
<feature type="region of interest" description="Disordered" evidence="1">
    <location>
        <begin position="59"/>
        <end position="137"/>
    </location>
</feature>
<dbReference type="GO" id="GO:0016020">
    <property type="term" value="C:membrane"/>
    <property type="evidence" value="ECO:0007669"/>
    <property type="project" value="TreeGrafter"/>
</dbReference>
<evidence type="ECO:0000313" key="5">
    <source>
        <dbReference type="Proteomes" id="UP000271241"/>
    </source>
</evidence>
<dbReference type="PANTHER" id="PTHR41807">
    <property type="entry name" value="GLUTATHIONE TRANSFERASE 3"/>
    <property type="match status" value="1"/>
</dbReference>
<dbReference type="InterPro" id="IPR003034">
    <property type="entry name" value="SAP_dom"/>
</dbReference>
<evidence type="ECO:0000256" key="2">
    <source>
        <dbReference type="SAM" id="Phobius"/>
    </source>
</evidence>
<evidence type="ECO:0000256" key="1">
    <source>
        <dbReference type="SAM" id="MobiDB-lite"/>
    </source>
</evidence>
<keyword evidence="2" id="KW-0472">Membrane</keyword>
<dbReference type="PROSITE" id="PS50800">
    <property type="entry name" value="SAP"/>
    <property type="match status" value="1"/>
</dbReference>
<evidence type="ECO:0000259" key="3">
    <source>
        <dbReference type="PROSITE" id="PS50800"/>
    </source>
</evidence>
<feature type="transmembrane region" description="Helical" evidence="2">
    <location>
        <begin position="174"/>
        <end position="195"/>
    </location>
</feature>
<feature type="compositionally biased region" description="Low complexity" evidence="1">
    <location>
        <begin position="72"/>
        <end position="96"/>
    </location>
</feature>
<keyword evidence="2" id="KW-1133">Transmembrane helix</keyword>